<dbReference type="EMBL" id="JBHTHX010000035">
    <property type="protein sequence ID" value="MFD0883422.1"/>
    <property type="molecule type" value="Genomic_DNA"/>
</dbReference>
<proteinExistence type="predicted"/>
<feature type="transmembrane region" description="Helical" evidence="3">
    <location>
        <begin position="144"/>
        <end position="163"/>
    </location>
</feature>
<evidence type="ECO:0000256" key="1">
    <source>
        <dbReference type="SAM" id="Coils"/>
    </source>
</evidence>
<dbReference type="Pfam" id="PF10935">
    <property type="entry name" value="DUF2637"/>
    <property type="match status" value="1"/>
</dbReference>
<feature type="coiled-coil region" evidence="1">
    <location>
        <begin position="287"/>
        <end position="412"/>
    </location>
</feature>
<protein>
    <submittedName>
        <fullName evidence="4">DUF2637 domain-containing protein</fullName>
    </submittedName>
</protein>
<evidence type="ECO:0000313" key="5">
    <source>
        <dbReference type="Proteomes" id="UP001597024"/>
    </source>
</evidence>
<reference evidence="5" key="1">
    <citation type="journal article" date="2019" name="Int. J. Syst. Evol. Microbiol.">
        <title>The Global Catalogue of Microorganisms (GCM) 10K type strain sequencing project: providing services to taxonomists for standard genome sequencing and annotation.</title>
        <authorList>
            <consortium name="The Broad Institute Genomics Platform"/>
            <consortium name="The Broad Institute Genome Sequencing Center for Infectious Disease"/>
            <person name="Wu L."/>
            <person name="Ma J."/>
        </authorList>
    </citation>
    <scope>NUCLEOTIDE SEQUENCE [LARGE SCALE GENOMIC DNA]</scope>
    <source>
        <strain evidence="5">CCUG 62974</strain>
    </source>
</reference>
<evidence type="ECO:0000313" key="4">
    <source>
        <dbReference type="EMBL" id="MFD0883422.1"/>
    </source>
</evidence>
<organism evidence="4 5">
    <name type="scientific">Streptosporangium algeriense</name>
    <dbReference type="NCBI Taxonomy" id="1682748"/>
    <lineage>
        <taxon>Bacteria</taxon>
        <taxon>Bacillati</taxon>
        <taxon>Actinomycetota</taxon>
        <taxon>Actinomycetes</taxon>
        <taxon>Streptosporangiales</taxon>
        <taxon>Streptosporangiaceae</taxon>
        <taxon>Streptosporangium</taxon>
    </lineage>
</organism>
<dbReference type="Proteomes" id="UP001597024">
    <property type="component" value="Unassembled WGS sequence"/>
</dbReference>
<name>A0ABW3DKJ1_9ACTN</name>
<feature type="transmembrane region" description="Helical" evidence="3">
    <location>
        <begin position="169"/>
        <end position="188"/>
    </location>
</feature>
<feature type="region of interest" description="Disordered" evidence="2">
    <location>
        <begin position="13"/>
        <end position="34"/>
    </location>
</feature>
<sequence>MFKVSLWRDRRADDGERPVNGHDHDHEIQPLTPWTGGDGVREIRHYRVSPRATNEAGPGGKAAPGGRLAGGLLVAAGVIIAAALVGAGYVSYEAQRKFAAAHLTDQSDAALAARIIAALPDAGWIAMALVALVAALLGRSSTRARLGVVLFFALSLGAQLMYAPRTPEGILVAVIAPVALAWMLESLIVEVRRWAAARQGLDIAETPILTAVAGGLWRLLRGLIGLMLWGIRLLLDRRGTWGGVKDWVLDTAPLAPGRTRASLAAAAALEQAGAAERQAELERAHASELVERERAEMTARLDQMEATVRAERKQLQEAQQDLDRRLAETEQAARAEERAAADAEVADLQTALAEIRAETHRERNQFAAEVSSVREAERAEARALAGRMQADLDRVHRQLNAQREECARLTELLSVPTGKARLLALYDRLQGTDPRYGDLDQAAALARELYEQAGLRSEGTARTYLYEHIKSSKADQMSVQGGMIEAGSQS</sequence>
<keyword evidence="3" id="KW-0812">Transmembrane</keyword>
<evidence type="ECO:0000256" key="2">
    <source>
        <dbReference type="SAM" id="MobiDB-lite"/>
    </source>
</evidence>
<feature type="compositionally biased region" description="Basic and acidic residues" evidence="2">
    <location>
        <begin position="13"/>
        <end position="28"/>
    </location>
</feature>
<comment type="caution">
    <text evidence="4">The sequence shown here is derived from an EMBL/GenBank/DDBJ whole genome shotgun (WGS) entry which is preliminary data.</text>
</comment>
<feature type="transmembrane region" description="Helical" evidence="3">
    <location>
        <begin position="112"/>
        <end position="137"/>
    </location>
</feature>
<keyword evidence="5" id="KW-1185">Reference proteome</keyword>
<keyword evidence="3" id="KW-0472">Membrane</keyword>
<feature type="transmembrane region" description="Helical" evidence="3">
    <location>
        <begin position="208"/>
        <end position="231"/>
    </location>
</feature>
<keyword evidence="3" id="KW-1133">Transmembrane helix</keyword>
<feature type="transmembrane region" description="Helical" evidence="3">
    <location>
        <begin position="68"/>
        <end position="92"/>
    </location>
</feature>
<accession>A0ABW3DKJ1</accession>
<evidence type="ECO:0000256" key="3">
    <source>
        <dbReference type="SAM" id="Phobius"/>
    </source>
</evidence>
<gene>
    <name evidence="4" type="ORF">ACFQ08_02460</name>
</gene>
<keyword evidence="1" id="KW-0175">Coiled coil</keyword>
<dbReference type="InterPro" id="IPR021235">
    <property type="entry name" value="DUF2637"/>
</dbReference>